<comment type="caution">
    <text evidence="1">The sequence shown here is derived from an EMBL/GenBank/DDBJ whole genome shotgun (WGS) entry which is preliminary data.</text>
</comment>
<sequence length="416" mass="45959">MELNDQAAALRTIYVGNTHPKATRADYLALLTQYGTVLHLVKKEGFAFVEYEQVESVHEAIRLLDGKTWLGRRIIVEVPLGTCYKVYVGNVPHGLKEKDYFELFSGCGRVRRIQPKESFAFVTYDNATACQAAINMLNGNLWMGKRICVQFARGGNGHAEFGGTVTATGPVGTQGTLHRISHHVQNQRYSPYSCSPTTPRLSGTTTPSLQMTPTLTPAPTPTSVPSSSPIPDIAPLRQAARTLRLRSLALRLQSLSEPPIITPRATLASIYFNHSFYSFLDTLFGVRPGVQPLMAKEKLAFRAAFTSPDADYTSNGELGNWIKLQRKGREVMERTAETRLSLSSSREDPGSVTRALDIRAVATFARNAGIVEYVHGPEEMRDEELARVVAAIAAVLYDKRGFGVVGNWLEPLFEER</sequence>
<dbReference type="EMBL" id="RBNI01020476">
    <property type="protein sequence ID" value="RUO96595.1"/>
    <property type="molecule type" value="Genomic_DNA"/>
</dbReference>
<dbReference type="GO" id="GO:0003729">
    <property type="term" value="F:mRNA binding"/>
    <property type="evidence" value="ECO:0007669"/>
    <property type="project" value="TreeGrafter"/>
</dbReference>
<accession>A0A433A1N8</accession>
<proteinExistence type="predicted"/>
<dbReference type="GO" id="GO:0005634">
    <property type="term" value="C:nucleus"/>
    <property type="evidence" value="ECO:0007669"/>
    <property type="project" value="UniProtKB-SubCell"/>
</dbReference>
<dbReference type="GO" id="GO:0006397">
    <property type="term" value="P:mRNA processing"/>
    <property type="evidence" value="ECO:0007669"/>
    <property type="project" value="UniProtKB-KW"/>
</dbReference>
<protein>
    <submittedName>
        <fullName evidence="1">Uncharacterized protein</fullName>
    </submittedName>
</protein>
<dbReference type="PANTHER" id="PTHR23003">
    <property type="entry name" value="RNA RECOGNITION MOTIF RRM DOMAIN CONTAINING PROTEIN"/>
    <property type="match status" value="1"/>
</dbReference>
<reference evidence="1 2" key="1">
    <citation type="journal article" date="2018" name="New Phytol.">
        <title>Phylogenomics of Endogonaceae and evolution of mycorrhizas within Mucoromycota.</title>
        <authorList>
            <person name="Chang Y."/>
            <person name="Desiro A."/>
            <person name="Na H."/>
            <person name="Sandor L."/>
            <person name="Lipzen A."/>
            <person name="Clum A."/>
            <person name="Barry K."/>
            <person name="Grigoriev I.V."/>
            <person name="Martin F.M."/>
            <person name="Stajich J.E."/>
            <person name="Smith M.E."/>
            <person name="Bonito G."/>
            <person name="Spatafora J.W."/>
        </authorList>
    </citation>
    <scope>NUCLEOTIDE SEQUENCE [LARGE SCALE GENOMIC DNA]</scope>
    <source>
        <strain evidence="1 2">GMNB39</strain>
    </source>
</reference>
<dbReference type="OrthoDB" id="5970at2759"/>
<dbReference type="InterPro" id="IPR050374">
    <property type="entry name" value="RRT5_SRSF_SR"/>
</dbReference>
<dbReference type="Pfam" id="PF00076">
    <property type="entry name" value="RRM_1"/>
    <property type="match status" value="2"/>
</dbReference>
<organism evidence="1 2">
    <name type="scientific">Jimgerdemannia flammicorona</name>
    <dbReference type="NCBI Taxonomy" id="994334"/>
    <lineage>
        <taxon>Eukaryota</taxon>
        <taxon>Fungi</taxon>
        <taxon>Fungi incertae sedis</taxon>
        <taxon>Mucoromycota</taxon>
        <taxon>Mucoromycotina</taxon>
        <taxon>Endogonomycetes</taxon>
        <taxon>Endogonales</taxon>
        <taxon>Endogonaceae</taxon>
        <taxon>Jimgerdemannia</taxon>
    </lineage>
</organism>
<gene>
    <name evidence="1" type="ORF">BC936DRAFT_141772</name>
</gene>
<dbReference type="SMART" id="SM00360">
    <property type="entry name" value="RRM"/>
    <property type="match status" value="2"/>
</dbReference>
<keyword evidence="2" id="KW-1185">Reference proteome</keyword>
<dbReference type="InterPro" id="IPR035979">
    <property type="entry name" value="RBD_domain_sf"/>
</dbReference>
<dbReference type="InterPro" id="IPR012677">
    <property type="entry name" value="Nucleotide-bd_a/b_plait_sf"/>
</dbReference>
<dbReference type="PROSITE" id="PS50102">
    <property type="entry name" value="RRM"/>
    <property type="match status" value="2"/>
</dbReference>
<evidence type="ECO:0000313" key="1">
    <source>
        <dbReference type="EMBL" id="RUO96595.1"/>
    </source>
</evidence>
<dbReference type="InterPro" id="IPR000504">
    <property type="entry name" value="RRM_dom"/>
</dbReference>
<dbReference type="PANTHER" id="PTHR23003:SF62">
    <property type="entry name" value="SERINE_ARGININE (SR)-TYPE SHUTTLING MRNA BINDING PROTEIN NPL3"/>
    <property type="match status" value="1"/>
</dbReference>
<dbReference type="Proteomes" id="UP000268093">
    <property type="component" value="Unassembled WGS sequence"/>
</dbReference>
<dbReference type="GO" id="GO:0005737">
    <property type="term" value="C:cytoplasm"/>
    <property type="evidence" value="ECO:0007669"/>
    <property type="project" value="TreeGrafter"/>
</dbReference>
<evidence type="ECO:0000313" key="2">
    <source>
        <dbReference type="Proteomes" id="UP000268093"/>
    </source>
</evidence>
<name>A0A433A1N8_9FUNG</name>
<dbReference type="SUPFAM" id="SSF54928">
    <property type="entry name" value="RNA-binding domain, RBD"/>
    <property type="match status" value="1"/>
</dbReference>
<dbReference type="Gene3D" id="3.30.70.330">
    <property type="match status" value="2"/>
</dbReference>